<proteinExistence type="predicted"/>
<organism evidence="2 3">
    <name type="scientific">Streptomyces brevispora</name>
    <dbReference type="NCBI Taxonomy" id="887462"/>
    <lineage>
        <taxon>Bacteria</taxon>
        <taxon>Bacillati</taxon>
        <taxon>Actinomycetota</taxon>
        <taxon>Actinomycetes</taxon>
        <taxon>Kitasatosporales</taxon>
        <taxon>Streptomycetaceae</taxon>
        <taxon>Streptomyces</taxon>
    </lineage>
</organism>
<sequence length="96" mass="10545">MPAGTVGFRTERGKAHRVSLPGSGPGAVDGQLRAADSAFVRIEVRHRERQMAALSSPVILNRQFMRGVVEHNLHEVLTLGTTVQRVHADPRRGLRT</sequence>
<evidence type="ECO:0000256" key="1">
    <source>
        <dbReference type="SAM" id="MobiDB-lite"/>
    </source>
</evidence>
<protein>
    <submittedName>
        <fullName evidence="2">Uncharacterized protein</fullName>
    </submittedName>
</protein>
<evidence type="ECO:0000313" key="3">
    <source>
        <dbReference type="Proteomes" id="UP001330827"/>
    </source>
</evidence>
<keyword evidence="3" id="KW-1185">Reference proteome</keyword>
<dbReference type="RefSeq" id="WP_326596850.1">
    <property type="nucleotide sequence ID" value="NZ_CP109114.1"/>
</dbReference>
<dbReference type="EMBL" id="CP109114">
    <property type="protein sequence ID" value="WSC17340.1"/>
    <property type="molecule type" value="Genomic_DNA"/>
</dbReference>
<dbReference type="Proteomes" id="UP001330827">
    <property type="component" value="Chromosome"/>
</dbReference>
<gene>
    <name evidence="2" type="ORF">OIE64_34000</name>
</gene>
<name>A0ABZ1GC33_9ACTN</name>
<feature type="region of interest" description="Disordered" evidence="1">
    <location>
        <begin position="1"/>
        <end position="27"/>
    </location>
</feature>
<reference evidence="2 3" key="1">
    <citation type="submission" date="2022-10" db="EMBL/GenBank/DDBJ databases">
        <title>The complete genomes of actinobacterial strains from the NBC collection.</title>
        <authorList>
            <person name="Joergensen T.S."/>
            <person name="Alvarez Arevalo M."/>
            <person name="Sterndorff E.B."/>
            <person name="Faurdal D."/>
            <person name="Vuksanovic O."/>
            <person name="Mourched A.-S."/>
            <person name="Charusanti P."/>
            <person name="Shaw S."/>
            <person name="Blin K."/>
            <person name="Weber T."/>
        </authorList>
    </citation>
    <scope>NUCLEOTIDE SEQUENCE [LARGE SCALE GENOMIC DNA]</scope>
    <source>
        <strain evidence="2 3">NBC 01769</strain>
    </source>
</reference>
<accession>A0ABZ1GC33</accession>
<evidence type="ECO:0000313" key="2">
    <source>
        <dbReference type="EMBL" id="WSC17340.1"/>
    </source>
</evidence>